<organism evidence="1 2">
    <name type="scientific">Stenotrophomonas maltophilia</name>
    <name type="common">Pseudomonas maltophilia</name>
    <name type="synonym">Xanthomonas maltophilia</name>
    <dbReference type="NCBI Taxonomy" id="40324"/>
    <lineage>
        <taxon>Bacteria</taxon>
        <taxon>Pseudomonadati</taxon>
        <taxon>Pseudomonadota</taxon>
        <taxon>Gammaproteobacteria</taxon>
        <taxon>Lysobacterales</taxon>
        <taxon>Lysobacteraceae</taxon>
        <taxon>Stenotrophomonas</taxon>
        <taxon>Stenotrophomonas maltophilia group</taxon>
    </lineage>
</organism>
<gene>
    <name evidence="1" type="ORF">I5V89_12840</name>
</gene>
<dbReference type="EMBL" id="JADUOV010000008">
    <property type="protein sequence ID" value="MBH1790758.1"/>
    <property type="molecule type" value="Genomic_DNA"/>
</dbReference>
<proteinExistence type="predicted"/>
<comment type="caution">
    <text evidence="1">The sequence shown here is derived from an EMBL/GenBank/DDBJ whole genome shotgun (WGS) entry which is preliminary data.</text>
</comment>
<protein>
    <submittedName>
        <fullName evidence="1">Uncharacterized protein</fullName>
    </submittedName>
</protein>
<sequence>MARRKGRGRRHYSSYGNYVVSQRRELTTAFGGIDRDVERLFLALDPYSLELLFQAYASHYGGSAGAYARKTYPNWQSGAVRMSGEVAERLLNLLPPRLPYSVRYDLVKKLRNANFRPMTRHVRTTQERWREDLRPAIEEVVAHGETASLSDRLKGRVSWLANGDVAAAEALMSEAIREESLSRLAYLKVEFQRLDAIIAQLGEYQTAVTHAIELPQGSIQVHIAIPKVSMWKKFTNWLG</sequence>
<dbReference type="Proteomes" id="UP000634179">
    <property type="component" value="Unassembled WGS sequence"/>
</dbReference>
<evidence type="ECO:0000313" key="1">
    <source>
        <dbReference type="EMBL" id="MBH1790758.1"/>
    </source>
</evidence>
<reference evidence="1" key="1">
    <citation type="submission" date="2020-11" db="EMBL/GenBank/DDBJ databases">
        <title>Enhanced detection system for hospital associated transmission using whole genome sequencing surveillance.</title>
        <authorList>
            <person name="Harrison L.H."/>
            <person name="Van Tyne D."/>
            <person name="Marsh J.W."/>
            <person name="Griffith M.P."/>
            <person name="Snyder D.J."/>
            <person name="Cooper V.S."/>
            <person name="Mustapha M."/>
        </authorList>
    </citation>
    <scope>NUCLEOTIDE SEQUENCE</scope>
    <source>
        <strain evidence="1">STEN00053</strain>
    </source>
</reference>
<accession>A0A8E3RBW5</accession>
<dbReference type="RefSeq" id="WP_049400617.1">
    <property type="nucleotide sequence ID" value="NZ_CP040432.1"/>
</dbReference>
<evidence type="ECO:0000313" key="2">
    <source>
        <dbReference type="Proteomes" id="UP000634179"/>
    </source>
</evidence>
<name>A0A8E3RBW5_STEMA</name>
<dbReference type="AlphaFoldDB" id="A0A8E3RBW5"/>